<evidence type="ECO:0000313" key="2">
    <source>
        <dbReference type="EMBL" id="CAL1689006.1"/>
    </source>
</evidence>
<proteinExistence type="predicted"/>
<evidence type="ECO:0000313" key="3">
    <source>
        <dbReference type="Proteomes" id="UP001497644"/>
    </source>
</evidence>
<reference evidence="2" key="1">
    <citation type="submission" date="2024-04" db="EMBL/GenBank/DDBJ databases">
        <authorList>
            <consortium name="Molecular Ecology Group"/>
        </authorList>
    </citation>
    <scope>NUCLEOTIDE SEQUENCE</scope>
</reference>
<dbReference type="AlphaFoldDB" id="A0AAV2PB80"/>
<feature type="compositionally biased region" description="Polar residues" evidence="1">
    <location>
        <begin position="33"/>
        <end position="43"/>
    </location>
</feature>
<protein>
    <submittedName>
        <fullName evidence="2">Uncharacterized protein</fullName>
    </submittedName>
</protein>
<feature type="region of interest" description="Disordered" evidence="1">
    <location>
        <begin position="33"/>
        <end position="90"/>
    </location>
</feature>
<organism evidence="2 3">
    <name type="scientific">Lasius platythorax</name>
    <dbReference type="NCBI Taxonomy" id="488582"/>
    <lineage>
        <taxon>Eukaryota</taxon>
        <taxon>Metazoa</taxon>
        <taxon>Ecdysozoa</taxon>
        <taxon>Arthropoda</taxon>
        <taxon>Hexapoda</taxon>
        <taxon>Insecta</taxon>
        <taxon>Pterygota</taxon>
        <taxon>Neoptera</taxon>
        <taxon>Endopterygota</taxon>
        <taxon>Hymenoptera</taxon>
        <taxon>Apocrita</taxon>
        <taxon>Aculeata</taxon>
        <taxon>Formicoidea</taxon>
        <taxon>Formicidae</taxon>
        <taxon>Formicinae</taxon>
        <taxon>Lasius</taxon>
        <taxon>Lasius</taxon>
    </lineage>
</organism>
<gene>
    <name evidence="2" type="ORF">LPLAT_LOCUS14011</name>
</gene>
<dbReference type="EMBL" id="OZ034832">
    <property type="protein sequence ID" value="CAL1689006.1"/>
    <property type="molecule type" value="Genomic_DNA"/>
</dbReference>
<name>A0AAV2PB80_9HYME</name>
<evidence type="ECO:0000256" key="1">
    <source>
        <dbReference type="SAM" id="MobiDB-lite"/>
    </source>
</evidence>
<keyword evidence="3" id="KW-1185">Reference proteome</keyword>
<sequence length="110" mass="11912">MRFRDEAPAPGNHEWRHPLNAGQNFYLLARGSTAASKPTLSNTPPVPPTLNDDDDLQPPARVDRTSQISSREGTGVALSHAGAVNPPRIHRGSLSIINEYGSSWIITCKS</sequence>
<dbReference type="Proteomes" id="UP001497644">
    <property type="component" value="Chromosome 9"/>
</dbReference>
<accession>A0AAV2PB80</accession>